<organism evidence="4 5">
    <name type="scientific">Amycolatopsis deserti</name>
    <dbReference type="NCBI Taxonomy" id="185696"/>
    <lineage>
        <taxon>Bacteria</taxon>
        <taxon>Bacillati</taxon>
        <taxon>Actinomycetota</taxon>
        <taxon>Actinomycetes</taxon>
        <taxon>Pseudonocardiales</taxon>
        <taxon>Pseudonocardiaceae</taxon>
        <taxon>Amycolatopsis</taxon>
    </lineage>
</organism>
<dbReference type="Gene3D" id="1.25.40.10">
    <property type="entry name" value="Tetratricopeptide repeat domain"/>
    <property type="match status" value="1"/>
</dbReference>
<dbReference type="InterPro" id="IPR000792">
    <property type="entry name" value="Tscrpt_reg_LuxR_C"/>
</dbReference>
<dbReference type="PROSITE" id="PS50043">
    <property type="entry name" value="HTH_LUXR_2"/>
    <property type="match status" value="1"/>
</dbReference>
<dbReference type="InterPro" id="IPR041664">
    <property type="entry name" value="AAA_16"/>
</dbReference>
<dbReference type="CDD" id="cd06170">
    <property type="entry name" value="LuxR_C_like"/>
    <property type="match status" value="1"/>
</dbReference>
<dbReference type="InterPro" id="IPR036388">
    <property type="entry name" value="WH-like_DNA-bd_sf"/>
</dbReference>
<evidence type="ECO:0000256" key="2">
    <source>
        <dbReference type="ARBA" id="ARBA00022840"/>
    </source>
</evidence>
<dbReference type="SUPFAM" id="SSF46894">
    <property type="entry name" value="C-terminal effector domain of the bipartite response regulators"/>
    <property type="match status" value="1"/>
</dbReference>
<feature type="domain" description="HTH luxR-type" evidence="3">
    <location>
        <begin position="843"/>
        <end position="908"/>
    </location>
</feature>
<dbReference type="PRINTS" id="PR00038">
    <property type="entry name" value="HTHLUXR"/>
</dbReference>
<dbReference type="Gene3D" id="3.40.50.300">
    <property type="entry name" value="P-loop containing nucleotide triphosphate hydrolases"/>
    <property type="match status" value="1"/>
</dbReference>
<dbReference type="InterPro" id="IPR011990">
    <property type="entry name" value="TPR-like_helical_dom_sf"/>
</dbReference>
<evidence type="ECO:0000313" key="5">
    <source>
        <dbReference type="Proteomes" id="UP000605897"/>
    </source>
</evidence>
<accession>A0ABQ3ICL1</accession>
<dbReference type="PANTHER" id="PTHR16305:SF35">
    <property type="entry name" value="TRANSCRIPTIONAL ACTIVATOR DOMAIN"/>
    <property type="match status" value="1"/>
</dbReference>
<comment type="caution">
    <text evidence="4">The sequence shown here is derived from an EMBL/GenBank/DDBJ whole genome shotgun (WGS) entry which is preliminary data.</text>
</comment>
<evidence type="ECO:0000256" key="1">
    <source>
        <dbReference type="ARBA" id="ARBA00022741"/>
    </source>
</evidence>
<gene>
    <name evidence="4" type="ORF">GCM10017786_00800</name>
</gene>
<keyword evidence="2" id="KW-0067">ATP-binding</keyword>
<evidence type="ECO:0000313" key="4">
    <source>
        <dbReference type="EMBL" id="GHE75792.1"/>
    </source>
</evidence>
<dbReference type="SMART" id="SM00421">
    <property type="entry name" value="HTH_LUXR"/>
    <property type="match status" value="1"/>
</dbReference>
<dbReference type="Pfam" id="PF00196">
    <property type="entry name" value="GerE"/>
    <property type="match status" value="1"/>
</dbReference>
<keyword evidence="1" id="KW-0547">Nucleotide-binding</keyword>
<dbReference type="SUPFAM" id="SSF48452">
    <property type="entry name" value="TPR-like"/>
    <property type="match status" value="1"/>
</dbReference>
<dbReference type="Proteomes" id="UP000605897">
    <property type="component" value="Unassembled WGS sequence"/>
</dbReference>
<dbReference type="InterPro" id="IPR027417">
    <property type="entry name" value="P-loop_NTPase"/>
</dbReference>
<keyword evidence="5" id="KW-1185">Reference proteome</keyword>
<sequence>MQLGEGFVGRGEELTFLRARLTEARAGHGRLVLVTGEPGIGKTSLARRLADEAGVPVGWGRASEDEGSPPYWIFQQLTRSLHRRFPIGGTDGSAEVRFAAFEAFSDDLREVAAPRGLLAVLDDLQWADAASLALLVHLARALERVPLMIVATYRDTETTGRTALTAALSALAREPVLSRIRLVGLTEPEVAEQLAQVRDRPVTAEIAALVSRRSGGNPFFVAELARLVDTAGSTLPDGVVDTVRARLARLSEPCRELVATAAVLGSQIDPAALADVLGRPVGDILTDLDEATNAGVMTAGRFGHDLIRESARLSLPTAARLTAHARMAAWLERRDGTRVSEIAHHWLESLPVGDPVRAADWAERAADQAMSQLAWERAVDLYRRALDAAPASAADRARLRRQEGIAHLRGGDIKHGSQALAAAADAARETGDTAALGEVALAIEGLSDPWGTFSGAKIAGEVLAATPPGDDPLRARLLALRAGEAGFLGGDDAERESAEALAIAERLGDREVLRSALRARQMVRSSPDGVHERYDLAQRMLALGEEDDDPDAMLWGRLWRFDALLMLGRLDEAEGELPPIRALAERLNRPVARWHALRSTGALAVARGRFAEAIEVTRQSIAIVAGRAQVSLEGVPYTVLAAIEALTGRTDLVTRPMLEVFTRSAPRFTVHIQASYLLLAGERERARELYAAVPCADPVPVPATLPAAAVAIELGAEFGPPASVAKAAAILRPHAGLFVTGGAGTILVTGSVRRYLGLAAAATGQLDDAVRELRLAVAANDEAGTPPFAALARFQLADALARRRRPGDADEAQALAMSASSAAARLGMSPLRRDADALAASLRGDTPGPLTPREREVAAHLADGLTNKQIAALLHISERTAESHVQHILTKLGFTNRAQIAAWAATKR</sequence>
<dbReference type="Gene3D" id="1.10.10.10">
    <property type="entry name" value="Winged helix-like DNA-binding domain superfamily/Winged helix DNA-binding domain"/>
    <property type="match status" value="1"/>
</dbReference>
<reference evidence="5" key="1">
    <citation type="journal article" date="2019" name="Int. J. Syst. Evol. Microbiol.">
        <title>The Global Catalogue of Microorganisms (GCM) 10K type strain sequencing project: providing services to taxonomists for standard genome sequencing and annotation.</title>
        <authorList>
            <consortium name="The Broad Institute Genomics Platform"/>
            <consortium name="The Broad Institute Genome Sequencing Center for Infectious Disease"/>
            <person name="Wu L."/>
            <person name="Ma J."/>
        </authorList>
    </citation>
    <scope>NUCLEOTIDE SEQUENCE [LARGE SCALE GENOMIC DNA]</scope>
    <source>
        <strain evidence="5">CGMCC 4.7677</strain>
    </source>
</reference>
<name>A0ABQ3ICL1_9PSEU</name>
<protein>
    <recommendedName>
        <fullName evidence="3">HTH luxR-type domain-containing protein</fullName>
    </recommendedName>
</protein>
<dbReference type="SUPFAM" id="SSF52540">
    <property type="entry name" value="P-loop containing nucleoside triphosphate hydrolases"/>
    <property type="match status" value="1"/>
</dbReference>
<dbReference type="InterPro" id="IPR016032">
    <property type="entry name" value="Sig_transdc_resp-reg_C-effctor"/>
</dbReference>
<evidence type="ECO:0000259" key="3">
    <source>
        <dbReference type="PROSITE" id="PS50043"/>
    </source>
</evidence>
<dbReference type="Pfam" id="PF13191">
    <property type="entry name" value="AAA_16"/>
    <property type="match status" value="1"/>
</dbReference>
<dbReference type="PANTHER" id="PTHR16305">
    <property type="entry name" value="TESTICULAR SOLUBLE ADENYLYL CYCLASE"/>
    <property type="match status" value="1"/>
</dbReference>
<dbReference type="RefSeq" id="WP_191242476.1">
    <property type="nucleotide sequence ID" value="NZ_BNAU01000001.1"/>
</dbReference>
<dbReference type="EMBL" id="BNAU01000001">
    <property type="protein sequence ID" value="GHE75792.1"/>
    <property type="molecule type" value="Genomic_DNA"/>
</dbReference>
<proteinExistence type="predicted"/>